<dbReference type="RefSeq" id="WP_193535611.1">
    <property type="nucleotide sequence ID" value="NZ_JADCLJ010000019.1"/>
</dbReference>
<dbReference type="PIRSF" id="PIRSF019169">
    <property type="entry name" value="PilM"/>
    <property type="match status" value="1"/>
</dbReference>
<dbReference type="Pfam" id="PF11104">
    <property type="entry name" value="PilM_2"/>
    <property type="match status" value="1"/>
</dbReference>
<name>A0ABR9QI32_9BACI</name>
<proteinExistence type="predicted"/>
<evidence type="ECO:0000313" key="2">
    <source>
        <dbReference type="Proteomes" id="UP001516662"/>
    </source>
</evidence>
<sequence length="331" mass="38500">MVFNFLSGNHRTANIILKDHVIRYIELKQTSPIIVNHSAERYIPEGLIRDGKIIDRDTLSTILEECIEDWGIKKRNVRFTVPDAFVVIRTVQVPGDLEDDEVKGYLYLELGTTIHLPFEDPVFDAIVIKDSGEKKDVLLFAAPEEIVTQYSELFSELKLKPTSADISALCLYRLYFEIENPRNNQHIMLVQFDIHMVNISIFHNHKPIFMRHLPIEGIYENWDNHYTTSGEHQYQWVGDEQELSMQLLDVYKEIENVMNFYRFSLKQGKEGIERIYLCGDYPLFRKVAKDVKERFDLPVDTIDSEKVATSNGEQIPQQLHLALGLALKEVR</sequence>
<dbReference type="Gene3D" id="3.30.420.40">
    <property type="match status" value="2"/>
</dbReference>
<dbReference type="InterPro" id="IPR005883">
    <property type="entry name" value="PilM"/>
</dbReference>
<dbReference type="SUPFAM" id="SSF53067">
    <property type="entry name" value="Actin-like ATPase domain"/>
    <property type="match status" value="1"/>
</dbReference>
<dbReference type="InterPro" id="IPR050696">
    <property type="entry name" value="FtsA/MreB"/>
</dbReference>
<dbReference type="Proteomes" id="UP001516662">
    <property type="component" value="Unassembled WGS sequence"/>
</dbReference>
<keyword evidence="2" id="KW-1185">Reference proteome</keyword>
<protein>
    <submittedName>
        <fullName evidence="1">Pilus assembly protein PilM</fullName>
    </submittedName>
</protein>
<dbReference type="PANTHER" id="PTHR32432">
    <property type="entry name" value="CELL DIVISION PROTEIN FTSA-RELATED"/>
    <property type="match status" value="1"/>
</dbReference>
<gene>
    <name evidence="1" type="primary">pilM</name>
    <name evidence="1" type="ORF">IMZ08_08795</name>
</gene>
<dbReference type="EMBL" id="JADCLJ010000019">
    <property type="protein sequence ID" value="MBE4908150.1"/>
    <property type="molecule type" value="Genomic_DNA"/>
</dbReference>
<organism evidence="1 2">
    <name type="scientific">Litchfieldia luteola</name>
    <dbReference type="NCBI Taxonomy" id="682179"/>
    <lineage>
        <taxon>Bacteria</taxon>
        <taxon>Bacillati</taxon>
        <taxon>Bacillota</taxon>
        <taxon>Bacilli</taxon>
        <taxon>Bacillales</taxon>
        <taxon>Bacillaceae</taxon>
        <taxon>Litchfieldia</taxon>
    </lineage>
</organism>
<comment type="caution">
    <text evidence="1">The sequence shown here is derived from an EMBL/GenBank/DDBJ whole genome shotgun (WGS) entry which is preliminary data.</text>
</comment>
<reference evidence="1 2" key="1">
    <citation type="submission" date="2020-10" db="EMBL/GenBank/DDBJ databases">
        <title>Bacillus sp. HD4P25, an endophyte from a halophyte.</title>
        <authorList>
            <person name="Sun J.-Q."/>
        </authorList>
    </citation>
    <scope>NUCLEOTIDE SEQUENCE [LARGE SCALE GENOMIC DNA]</scope>
    <source>
        <strain evidence="1 2">YIM 93174</strain>
    </source>
</reference>
<dbReference type="Gene3D" id="3.30.1490.300">
    <property type="match status" value="1"/>
</dbReference>
<evidence type="ECO:0000313" key="1">
    <source>
        <dbReference type="EMBL" id="MBE4908150.1"/>
    </source>
</evidence>
<dbReference type="InterPro" id="IPR043129">
    <property type="entry name" value="ATPase_NBD"/>
</dbReference>
<accession>A0ABR9QI32</accession>
<dbReference type="PANTHER" id="PTHR32432:SF3">
    <property type="entry name" value="ETHANOLAMINE UTILIZATION PROTEIN EUTJ"/>
    <property type="match status" value="1"/>
</dbReference>